<dbReference type="PANTHER" id="PTHR44575">
    <property type="entry name" value="OS01G0589200 PROTEIN"/>
    <property type="match status" value="1"/>
</dbReference>
<keyword evidence="2" id="KW-1185">Reference proteome</keyword>
<evidence type="ECO:0000313" key="1">
    <source>
        <dbReference type="EMBL" id="PNT28180.1"/>
    </source>
</evidence>
<reference evidence="1 2" key="1">
    <citation type="journal article" date="2006" name="Science">
        <title>The genome of black cottonwood, Populus trichocarpa (Torr. &amp; Gray).</title>
        <authorList>
            <person name="Tuskan G.A."/>
            <person name="Difazio S."/>
            <person name="Jansson S."/>
            <person name="Bohlmann J."/>
            <person name="Grigoriev I."/>
            <person name="Hellsten U."/>
            <person name="Putnam N."/>
            <person name="Ralph S."/>
            <person name="Rombauts S."/>
            <person name="Salamov A."/>
            <person name="Schein J."/>
            <person name="Sterck L."/>
            <person name="Aerts A."/>
            <person name="Bhalerao R.R."/>
            <person name="Bhalerao R.P."/>
            <person name="Blaudez D."/>
            <person name="Boerjan W."/>
            <person name="Brun A."/>
            <person name="Brunner A."/>
            <person name="Busov V."/>
            <person name="Campbell M."/>
            <person name="Carlson J."/>
            <person name="Chalot M."/>
            <person name="Chapman J."/>
            <person name="Chen G.L."/>
            <person name="Cooper D."/>
            <person name="Coutinho P.M."/>
            <person name="Couturier J."/>
            <person name="Covert S."/>
            <person name="Cronk Q."/>
            <person name="Cunningham R."/>
            <person name="Davis J."/>
            <person name="Degroeve S."/>
            <person name="Dejardin A."/>
            <person name="Depamphilis C."/>
            <person name="Detter J."/>
            <person name="Dirks B."/>
            <person name="Dubchak I."/>
            <person name="Duplessis S."/>
            <person name="Ehlting J."/>
            <person name="Ellis B."/>
            <person name="Gendler K."/>
            <person name="Goodstein D."/>
            <person name="Gribskov M."/>
            <person name="Grimwood J."/>
            <person name="Groover A."/>
            <person name="Gunter L."/>
            <person name="Hamberger B."/>
            <person name="Heinze B."/>
            <person name="Helariutta Y."/>
            <person name="Henrissat B."/>
            <person name="Holligan D."/>
            <person name="Holt R."/>
            <person name="Huang W."/>
            <person name="Islam-Faridi N."/>
            <person name="Jones S."/>
            <person name="Jones-Rhoades M."/>
            <person name="Jorgensen R."/>
            <person name="Joshi C."/>
            <person name="Kangasjarvi J."/>
            <person name="Karlsson J."/>
            <person name="Kelleher C."/>
            <person name="Kirkpatrick R."/>
            <person name="Kirst M."/>
            <person name="Kohler A."/>
            <person name="Kalluri U."/>
            <person name="Larimer F."/>
            <person name="Leebens-Mack J."/>
            <person name="Leple J.C."/>
            <person name="Locascio P."/>
            <person name="Lou Y."/>
            <person name="Lucas S."/>
            <person name="Martin F."/>
            <person name="Montanini B."/>
            <person name="Napoli C."/>
            <person name="Nelson D.R."/>
            <person name="Nelson C."/>
            <person name="Nieminen K."/>
            <person name="Nilsson O."/>
            <person name="Pereda V."/>
            <person name="Peter G."/>
            <person name="Philippe R."/>
            <person name="Pilate G."/>
            <person name="Poliakov A."/>
            <person name="Razumovskaya J."/>
            <person name="Richardson P."/>
            <person name="Rinaldi C."/>
            <person name="Ritland K."/>
            <person name="Rouze P."/>
            <person name="Ryaboy D."/>
            <person name="Schmutz J."/>
            <person name="Schrader J."/>
            <person name="Segerman B."/>
            <person name="Shin H."/>
            <person name="Siddiqui A."/>
            <person name="Sterky F."/>
            <person name="Terry A."/>
            <person name="Tsai C.J."/>
            <person name="Uberbacher E."/>
            <person name="Unneberg P."/>
            <person name="Vahala J."/>
            <person name="Wall K."/>
            <person name="Wessler S."/>
            <person name="Yang G."/>
            <person name="Yin T."/>
            <person name="Douglas C."/>
            <person name="Marra M."/>
            <person name="Sandberg G."/>
            <person name="Van de Peer Y."/>
            <person name="Rokhsar D."/>
        </authorList>
    </citation>
    <scope>NUCLEOTIDE SEQUENCE [LARGE SCALE GENOMIC DNA]</scope>
    <source>
        <strain evidence="2">cv. Nisqually</strain>
    </source>
</reference>
<evidence type="ECO:0000313" key="2">
    <source>
        <dbReference type="Proteomes" id="UP000006729"/>
    </source>
</evidence>
<evidence type="ECO:0008006" key="3">
    <source>
        <dbReference type="Google" id="ProtNLM"/>
    </source>
</evidence>
<dbReference type="Gene3D" id="3.40.50.150">
    <property type="entry name" value="Vaccinia Virus protein VP39"/>
    <property type="match status" value="1"/>
</dbReference>
<protein>
    <recommendedName>
        <fullName evidence="3">Methyltransferase type 11 domain-containing protein</fullName>
    </recommendedName>
</protein>
<name>B9HEY0_POPTR</name>
<dbReference type="InParanoid" id="B9HEY0"/>
<dbReference type="Proteomes" id="UP000006729">
    <property type="component" value="Chromosome 7"/>
</dbReference>
<dbReference type="eggNOG" id="KOG3010">
    <property type="taxonomic scope" value="Eukaryota"/>
</dbReference>
<dbReference type="EMBL" id="CM009296">
    <property type="protein sequence ID" value="PNT28180.1"/>
    <property type="molecule type" value="Genomic_DNA"/>
</dbReference>
<dbReference type="InterPro" id="IPR029063">
    <property type="entry name" value="SAM-dependent_MTases_sf"/>
</dbReference>
<dbReference type="PANTHER" id="PTHR44575:SF8">
    <property type="entry name" value="METHYLTRANSFERASE TYPE 11 DOMAIN-CONTAINING PROTEIN"/>
    <property type="match status" value="1"/>
</dbReference>
<dbReference type="STRING" id="3694.B9HEY0"/>
<organism evidence="1 2">
    <name type="scientific">Populus trichocarpa</name>
    <name type="common">Western balsam poplar</name>
    <name type="synonym">Populus balsamifera subsp. trichocarpa</name>
    <dbReference type="NCBI Taxonomy" id="3694"/>
    <lineage>
        <taxon>Eukaryota</taxon>
        <taxon>Viridiplantae</taxon>
        <taxon>Streptophyta</taxon>
        <taxon>Embryophyta</taxon>
        <taxon>Tracheophyta</taxon>
        <taxon>Spermatophyta</taxon>
        <taxon>Magnoliopsida</taxon>
        <taxon>eudicotyledons</taxon>
        <taxon>Gunneridae</taxon>
        <taxon>Pentapetalae</taxon>
        <taxon>rosids</taxon>
        <taxon>fabids</taxon>
        <taxon>Malpighiales</taxon>
        <taxon>Salicaceae</taxon>
        <taxon>Saliceae</taxon>
        <taxon>Populus</taxon>
    </lineage>
</organism>
<gene>
    <name evidence="1" type="ORF">POPTR_007G103300</name>
</gene>
<accession>B9HEY0</accession>
<dbReference type="AlphaFoldDB" id="B9HEY0"/>
<proteinExistence type="predicted"/>
<sequence length="160" mass="17927">MSLAARPRNPGKWFSRLAALTPHRYLAWDIGTGNIVQATIGNSKSMLCHMPKFSIGTPHYQMSDDQLVDIIGGGNSVDLVTVAAALQWFDLERFYPIVKRISEKPAGLYLLFGALFFETTFIFQNPKLRYSIDCYKTLPFPFESVGVGCEGQSQELDMPQ</sequence>
<dbReference type="HOGENOM" id="CLU_049344_5_1_1"/>